<dbReference type="Proteomes" id="UP000494270">
    <property type="component" value="Unassembled WGS sequence"/>
</dbReference>
<protein>
    <submittedName>
        <fullName evidence="1">Uncharacterized protein</fullName>
    </submittedName>
</protein>
<evidence type="ECO:0000313" key="1">
    <source>
        <dbReference type="EMBL" id="VWQ27417.1"/>
    </source>
</evidence>
<accession>A0A8U0KQ72</accession>
<name>A0A8U0KQ72_BIFLI</name>
<evidence type="ECO:0000313" key="3">
    <source>
        <dbReference type="Proteomes" id="UP000494179"/>
    </source>
</evidence>
<sequence>MEYWSRPVLVGRREWRLVNVSGKPLTVEAVKSFDGVSKPFLVVEGGPHQTIPDGEAILVKFRATNLRNSFTGLILSGVDGAGLPWTVQYPVRS</sequence>
<reference evidence="3 4" key="1">
    <citation type="submission" date="2019-10" db="EMBL/GenBank/DDBJ databases">
        <authorList>
            <consortium name="Melissa Lawson"/>
            <person name="O'neill I."/>
        </authorList>
    </citation>
    <scope>NUCLEOTIDE SEQUENCE [LARGE SCALE GENOMIC DNA]</scope>
    <source>
        <strain evidence="2">LH_664</strain>
        <strain evidence="1">LH_665</strain>
    </source>
</reference>
<comment type="caution">
    <text evidence="1">The sequence shown here is derived from an EMBL/GenBank/DDBJ whole genome shotgun (WGS) entry which is preliminary data.</text>
</comment>
<organism evidence="1 4">
    <name type="scientific">Bifidobacterium longum subsp. infantis</name>
    <dbReference type="NCBI Taxonomy" id="1682"/>
    <lineage>
        <taxon>Bacteria</taxon>
        <taxon>Bacillati</taxon>
        <taxon>Actinomycetota</taxon>
        <taxon>Actinomycetes</taxon>
        <taxon>Bifidobacteriales</taxon>
        <taxon>Bifidobacteriaceae</taxon>
        <taxon>Bifidobacterium</taxon>
    </lineage>
</organism>
<evidence type="ECO:0000313" key="4">
    <source>
        <dbReference type="Proteomes" id="UP000494270"/>
    </source>
</evidence>
<evidence type="ECO:0000313" key="2">
    <source>
        <dbReference type="EMBL" id="VWQ34024.1"/>
    </source>
</evidence>
<proteinExistence type="predicted"/>
<dbReference type="AlphaFoldDB" id="A0A8U0KQ72"/>
<dbReference type="Proteomes" id="UP000494179">
    <property type="component" value="Unassembled WGS sequence"/>
</dbReference>
<gene>
    <name evidence="2" type="ORF">BIFLH664_00635</name>
    <name evidence="1" type="ORF">BIFLH665_00514</name>
</gene>
<dbReference type="EMBL" id="CABWKI010000003">
    <property type="protein sequence ID" value="VWQ34024.1"/>
    <property type="molecule type" value="Genomic_DNA"/>
</dbReference>
<dbReference type="EMBL" id="CABWKE010000004">
    <property type="protein sequence ID" value="VWQ27417.1"/>
    <property type="molecule type" value="Genomic_DNA"/>
</dbReference>